<keyword evidence="2" id="KW-0067">ATP-binding</keyword>
<proteinExistence type="predicted"/>
<keyword evidence="3" id="KW-0805">Transcription regulation</keyword>
<dbReference type="InterPro" id="IPR027417">
    <property type="entry name" value="P-loop_NTPase"/>
</dbReference>
<dbReference type="FunFam" id="3.40.50.300:FF:000006">
    <property type="entry name" value="DNA-binding transcriptional regulator NtrC"/>
    <property type="match status" value="1"/>
</dbReference>
<dbReference type="InterPro" id="IPR002197">
    <property type="entry name" value="HTH_Fis"/>
</dbReference>
<dbReference type="InterPro" id="IPR025944">
    <property type="entry name" value="Sigma_54_int_dom_CS"/>
</dbReference>
<dbReference type="PROSITE" id="PS50045">
    <property type="entry name" value="SIGMA54_INTERACT_4"/>
    <property type="match status" value="1"/>
</dbReference>
<dbReference type="InterPro" id="IPR058031">
    <property type="entry name" value="AAA_lid_NorR"/>
</dbReference>
<dbReference type="GO" id="GO:0005524">
    <property type="term" value="F:ATP binding"/>
    <property type="evidence" value="ECO:0007669"/>
    <property type="project" value="UniProtKB-KW"/>
</dbReference>
<evidence type="ECO:0000259" key="6">
    <source>
        <dbReference type="PROSITE" id="PS50045"/>
    </source>
</evidence>
<comment type="caution">
    <text evidence="7">The sequence shown here is derived from an EMBL/GenBank/DDBJ whole genome shotgun (WGS) entry which is preliminary data.</text>
</comment>
<reference evidence="7" key="2">
    <citation type="journal article" date="2021" name="PeerJ">
        <title>Extensive microbial diversity within the chicken gut microbiome revealed by metagenomics and culture.</title>
        <authorList>
            <person name="Gilroy R."/>
            <person name="Ravi A."/>
            <person name="Getino M."/>
            <person name="Pursley I."/>
            <person name="Horton D.L."/>
            <person name="Alikhan N.F."/>
            <person name="Baker D."/>
            <person name="Gharbi K."/>
            <person name="Hall N."/>
            <person name="Watson M."/>
            <person name="Adriaenssens E.M."/>
            <person name="Foster-Nyarko E."/>
            <person name="Jarju S."/>
            <person name="Secka A."/>
            <person name="Antonio M."/>
            <person name="Oren A."/>
            <person name="Chaudhuri R.R."/>
            <person name="La Ragione R."/>
            <person name="Hildebrand F."/>
            <person name="Pallen M.J."/>
        </authorList>
    </citation>
    <scope>NUCLEOTIDE SEQUENCE</scope>
    <source>
        <strain evidence="7">ChiSjej4B22-8349</strain>
    </source>
</reference>
<dbReference type="GO" id="GO:0006355">
    <property type="term" value="P:regulation of DNA-templated transcription"/>
    <property type="evidence" value="ECO:0007669"/>
    <property type="project" value="InterPro"/>
</dbReference>
<dbReference type="InterPro" id="IPR002078">
    <property type="entry name" value="Sigma_54_int"/>
</dbReference>
<dbReference type="Proteomes" id="UP000824130">
    <property type="component" value="Unassembled WGS sequence"/>
</dbReference>
<dbReference type="InterPro" id="IPR003593">
    <property type="entry name" value="AAA+_ATPase"/>
</dbReference>
<dbReference type="Gene3D" id="1.10.10.60">
    <property type="entry name" value="Homeodomain-like"/>
    <property type="match status" value="1"/>
</dbReference>
<sequence>ETLVQHEETEILTTGIPYIEDDEIKLVVCCERELKELDIMKKQLRINEEKLDLYKSEIAYLRSVLAKEVDLVIESKAMKNVVEMAATAAKYGSRVLIEGETGVGKEVIARIIYKNSSRKNGPFIAVNCGAIPENLLESEMFGYEKGAFTGANQQGKKGDFEMANGGVLFLDEIGDVSLSFQVKLLRALQENEIMRVGGSESIPVDVQIIAATNKDLKEMVKNGEFRADLFYRLNTFPIDVPPLRERRKDIVPLVYSFADSFNSKYGTEKEFSLSSLDVLQRYDWPGNVRELQNLVERLILTVRDDVVNDEHVRRMLLDDLQDEGADEAGLTLKEATEHLEERLIKKYMDEYGNPSDVEKVLGISRATLNRKIMKYGLR</sequence>
<protein>
    <submittedName>
        <fullName evidence="7">Sigma 54-interacting transcriptional regulator</fullName>
    </submittedName>
</protein>
<dbReference type="SUPFAM" id="SSF46689">
    <property type="entry name" value="Homeodomain-like"/>
    <property type="match status" value="1"/>
</dbReference>
<evidence type="ECO:0000256" key="1">
    <source>
        <dbReference type="ARBA" id="ARBA00022741"/>
    </source>
</evidence>
<accession>A0A9D1STV9</accession>
<feature type="non-terminal residue" evidence="7">
    <location>
        <position position="1"/>
    </location>
</feature>
<keyword evidence="1" id="KW-0547">Nucleotide-binding</keyword>
<dbReference type="AlphaFoldDB" id="A0A9D1STV9"/>
<dbReference type="Pfam" id="PF25601">
    <property type="entry name" value="AAA_lid_14"/>
    <property type="match status" value="1"/>
</dbReference>
<reference evidence="7" key="1">
    <citation type="submission" date="2020-10" db="EMBL/GenBank/DDBJ databases">
        <authorList>
            <person name="Gilroy R."/>
        </authorList>
    </citation>
    <scope>NUCLEOTIDE SEQUENCE</scope>
    <source>
        <strain evidence="7">ChiSjej4B22-8349</strain>
    </source>
</reference>
<dbReference type="InterPro" id="IPR009057">
    <property type="entry name" value="Homeodomain-like_sf"/>
</dbReference>
<dbReference type="Pfam" id="PF00158">
    <property type="entry name" value="Sigma54_activat"/>
    <property type="match status" value="1"/>
</dbReference>
<dbReference type="Gene3D" id="1.10.8.60">
    <property type="match status" value="1"/>
</dbReference>
<feature type="coiled-coil region" evidence="5">
    <location>
        <begin position="30"/>
        <end position="57"/>
    </location>
</feature>
<gene>
    <name evidence="7" type="ORF">IAD25_02775</name>
</gene>
<dbReference type="PROSITE" id="PS00688">
    <property type="entry name" value="SIGMA54_INTERACT_3"/>
    <property type="match status" value="1"/>
</dbReference>
<dbReference type="Gene3D" id="3.40.50.300">
    <property type="entry name" value="P-loop containing nucleotide triphosphate hydrolases"/>
    <property type="match status" value="1"/>
</dbReference>
<dbReference type="SUPFAM" id="SSF52540">
    <property type="entry name" value="P-loop containing nucleoside triphosphate hydrolases"/>
    <property type="match status" value="1"/>
</dbReference>
<dbReference type="CDD" id="cd00009">
    <property type="entry name" value="AAA"/>
    <property type="match status" value="1"/>
</dbReference>
<dbReference type="SMART" id="SM00382">
    <property type="entry name" value="AAA"/>
    <property type="match status" value="1"/>
</dbReference>
<dbReference type="PROSITE" id="PS00675">
    <property type="entry name" value="SIGMA54_INTERACT_1"/>
    <property type="match status" value="1"/>
</dbReference>
<keyword evidence="4" id="KW-0804">Transcription</keyword>
<evidence type="ECO:0000256" key="2">
    <source>
        <dbReference type="ARBA" id="ARBA00022840"/>
    </source>
</evidence>
<evidence type="ECO:0000256" key="4">
    <source>
        <dbReference type="ARBA" id="ARBA00023163"/>
    </source>
</evidence>
<dbReference type="PANTHER" id="PTHR32071">
    <property type="entry name" value="TRANSCRIPTIONAL REGULATORY PROTEIN"/>
    <property type="match status" value="1"/>
</dbReference>
<name>A0A9D1STV9_9FIRM</name>
<dbReference type="EMBL" id="DVOB01000061">
    <property type="protein sequence ID" value="HIU95618.1"/>
    <property type="molecule type" value="Genomic_DNA"/>
</dbReference>
<dbReference type="PANTHER" id="PTHR32071:SF57">
    <property type="entry name" value="C4-DICARBOXYLATE TRANSPORT TRANSCRIPTIONAL REGULATORY PROTEIN DCTD"/>
    <property type="match status" value="1"/>
</dbReference>
<dbReference type="Pfam" id="PF02954">
    <property type="entry name" value="HTH_8"/>
    <property type="match status" value="1"/>
</dbReference>
<evidence type="ECO:0000256" key="3">
    <source>
        <dbReference type="ARBA" id="ARBA00023015"/>
    </source>
</evidence>
<keyword evidence="5" id="KW-0175">Coiled coil</keyword>
<evidence type="ECO:0000256" key="5">
    <source>
        <dbReference type="SAM" id="Coils"/>
    </source>
</evidence>
<dbReference type="InterPro" id="IPR025662">
    <property type="entry name" value="Sigma_54_int_dom_ATP-bd_1"/>
</dbReference>
<feature type="domain" description="Sigma-54 factor interaction" evidence="6">
    <location>
        <begin position="71"/>
        <end position="300"/>
    </location>
</feature>
<evidence type="ECO:0000313" key="7">
    <source>
        <dbReference type="EMBL" id="HIU95618.1"/>
    </source>
</evidence>
<organism evidence="7 8">
    <name type="scientific">Candidatus Allocopromorpha excrementipullorum</name>
    <dbReference type="NCBI Taxonomy" id="2840743"/>
    <lineage>
        <taxon>Bacteria</taxon>
        <taxon>Bacillati</taxon>
        <taxon>Bacillota</taxon>
        <taxon>Clostridia</taxon>
        <taxon>Eubacteriales</taxon>
        <taxon>Eubacteriaceae</taxon>
        <taxon>Eubacteriaceae incertae sedis</taxon>
        <taxon>Candidatus Allocopromorpha</taxon>
    </lineage>
</organism>
<evidence type="ECO:0000313" key="8">
    <source>
        <dbReference type="Proteomes" id="UP000824130"/>
    </source>
</evidence>